<keyword evidence="3" id="KW-1185">Reference proteome</keyword>
<sequence length="221" mass="24439">MPHILGIKSIRFPYFSRSKSTTEPPVPLPSYIDNDDLRWRQQFTRYLKSQNPDEIAARISEVFEVTMTPEEAWNVLSLLHQGVPDFNTVLPKQYRRRLRKSASEGSLASVQTRDKKGEDEDEDDDDGYMALSIMSHSSTSSFSSHNTSPTSAGEEDDQADFDILDGHDDGYDSVTGSEASSLYEFMTDKEENSAGNKVLADGSLSDVPATGEAGEEGAAKQ</sequence>
<organism evidence="2 3">
    <name type="scientific">Microthyrium microscopicum</name>
    <dbReference type="NCBI Taxonomy" id="703497"/>
    <lineage>
        <taxon>Eukaryota</taxon>
        <taxon>Fungi</taxon>
        <taxon>Dikarya</taxon>
        <taxon>Ascomycota</taxon>
        <taxon>Pezizomycotina</taxon>
        <taxon>Dothideomycetes</taxon>
        <taxon>Dothideomycetes incertae sedis</taxon>
        <taxon>Microthyriales</taxon>
        <taxon>Microthyriaceae</taxon>
        <taxon>Microthyrium</taxon>
    </lineage>
</organism>
<dbReference type="Proteomes" id="UP000799302">
    <property type="component" value="Unassembled WGS sequence"/>
</dbReference>
<gene>
    <name evidence="2" type="ORF">BT63DRAFT_444612</name>
</gene>
<evidence type="ECO:0000313" key="2">
    <source>
        <dbReference type="EMBL" id="KAF2663264.1"/>
    </source>
</evidence>
<proteinExistence type="predicted"/>
<protein>
    <submittedName>
        <fullName evidence="2">Uncharacterized protein</fullName>
    </submittedName>
</protein>
<feature type="compositionally biased region" description="Low complexity" evidence="1">
    <location>
        <begin position="132"/>
        <end position="151"/>
    </location>
</feature>
<feature type="region of interest" description="Disordered" evidence="1">
    <location>
        <begin position="100"/>
        <end position="221"/>
    </location>
</feature>
<dbReference type="AlphaFoldDB" id="A0A6A6TX84"/>
<name>A0A6A6TX84_9PEZI</name>
<accession>A0A6A6TX84</accession>
<evidence type="ECO:0000313" key="3">
    <source>
        <dbReference type="Proteomes" id="UP000799302"/>
    </source>
</evidence>
<reference evidence="2" key="1">
    <citation type="journal article" date="2020" name="Stud. Mycol.">
        <title>101 Dothideomycetes genomes: a test case for predicting lifestyles and emergence of pathogens.</title>
        <authorList>
            <person name="Haridas S."/>
            <person name="Albert R."/>
            <person name="Binder M."/>
            <person name="Bloem J."/>
            <person name="Labutti K."/>
            <person name="Salamov A."/>
            <person name="Andreopoulos B."/>
            <person name="Baker S."/>
            <person name="Barry K."/>
            <person name="Bills G."/>
            <person name="Bluhm B."/>
            <person name="Cannon C."/>
            <person name="Castanera R."/>
            <person name="Culley D."/>
            <person name="Daum C."/>
            <person name="Ezra D."/>
            <person name="Gonzalez J."/>
            <person name="Henrissat B."/>
            <person name="Kuo A."/>
            <person name="Liang C."/>
            <person name="Lipzen A."/>
            <person name="Lutzoni F."/>
            <person name="Magnuson J."/>
            <person name="Mondo S."/>
            <person name="Nolan M."/>
            <person name="Ohm R."/>
            <person name="Pangilinan J."/>
            <person name="Park H.-J."/>
            <person name="Ramirez L."/>
            <person name="Alfaro M."/>
            <person name="Sun H."/>
            <person name="Tritt A."/>
            <person name="Yoshinaga Y."/>
            <person name="Zwiers L.-H."/>
            <person name="Turgeon B."/>
            <person name="Goodwin S."/>
            <person name="Spatafora J."/>
            <person name="Crous P."/>
            <person name="Grigoriev I."/>
        </authorList>
    </citation>
    <scope>NUCLEOTIDE SEQUENCE</scope>
    <source>
        <strain evidence="2">CBS 115976</strain>
    </source>
</reference>
<dbReference type="EMBL" id="MU004246">
    <property type="protein sequence ID" value="KAF2663264.1"/>
    <property type="molecule type" value="Genomic_DNA"/>
</dbReference>
<feature type="compositionally biased region" description="Acidic residues" evidence="1">
    <location>
        <begin position="153"/>
        <end position="163"/>
    </location>
</feature>
<evidence type="ECO:0000256" key="1">
    <source>
        <dbReference type="SAM" id="MobiDB-lite"/>
    </source>
</evidence>